<dbReference type="PROSITE" id="PS51257">
    <property type="entry name" value="PROKAR_LIPOPROTEIN"/>
    <property type="match status" value="1"/>
</dbReference>
<dbReference type="RefSeq" id="WP_110779373.1">
    <property type="nucleotide sequence ID" value="NZ_QJTI01000001.1"/>
</dbReference>
<feature type="compositionally biased region" description="Pro residues" evidence="1">
    <location>
        <begin position="43"/>
        <end position="60"/>
    </location>
</feature>
<gene>
    <name evidence="3" type="ORF">BJ122_101279</name>
</gene>
<evidence type="ECO:0008006" key="5">
    <source>
        <dbReference type="Google" id="ProtNLM"/>
    </source>
</evidence>
<dbReference type="AlphaFoldDB" id="A0A318TLC7"/>
<dbReference type="Proteomes" id="UP000248148">
    <property type="component" value="Unassembled WGS sequence"/>
</dbReference>
<name>A0A318TLC7_9BRAD</name>
<feature type="chain" id="PRO_5016422145" description="Collagen triple helix repeat protein" evidence="2">
    <location>
        <begin position="18"/>
        <end position="131"/>
    </location>
</feature>
<accession>A0A318TLC7</accession>
<evidence type="ECO:0000313" key="3">
    <source>
        <dbReference type="EMBL" id="PYF05536.1"/>
    </source>
</evidence>
<comment type="caution">
    <text evidence="3">The sequence shown here is derived from an EMBL/GenBank/DDBJ whole genome shotgun (WGS) entry which is preliminary data.</text>
</comment>
<dbReference type="EMBL" id="QJTI01000001">
    <property type="protein sequence ID" value="PYF05536.1"/>
    <property type="molecule type" value="Genomic_DNA"/>
</dbReference>
<feature type="compositionally biased region" description="Polar residues" evidence="1">
    <location>
        <begin position="66"/>
        <end position="75"/>
    </location>
</feature>
<evidence type="ECO:0000256" key="2">
    <source>
        <dbReference type="SAM" id="SignalP"/>
    </source>
</evidence>
<proteinExistence type="predicted"/>
<protein>
    <recommendedName>
        <fullName evidence="5">Collagen triple helix repeat protein</fullName>
    </recommendedName>
</protein>
<feature type="signal peptide" evidence="2">
    <location>
        <begin position="1"/>
        <end position="17"/>
    </location>
</feature>
<dbReference type="OrthoDB" id="8139337at2"/>
<feature type="compositionally biased region" description="Low complexity" evidence="1">
    <location>
        <begin position="21"/>
        <end position="34"/>
    </location>
</feature>
<dbReference type="Gene3D" id="1.20.5.320">
    <property type="entry name" value="6-Phosphogluconate Dehydrogenase, domain 3"/>
    <property type="match status" value="1"/>
</dbReference>
<evidence type="ECO:0000256" key="1">
    <source>
        <dbReference type="SAM" id="MobiDB-lite"/>
    </source>
</evidence>
<organism evidence="3 4">
    <name type="scientific">Rhodopseudomonas faecalis</name>
    <dbReference type="NCBI Taxonomy" id="99655"/>
    <lineage>
        <taxon>Bacteria</taxon>
        <taxon>Pseudomonadati</taxon>
        <taxon>Pseudomonadota</taxon>
        <taxon>Alphaproteobacteria</taxon>
        <taxon>Hyphomicrobiales</taxon>
        <taxon>Nitrobacteraceae</taxon>
        <taxon>Rhodopseudomonas</taxon>
    </lineage>
</organism>
<keyword evidence="2" id="KW-0732">Signal</keyword>
<sequence length="131" mass="12616">MRTTLVVGLAVIALALAGCGEKSGNSKGDSSLLSGLGGSPAKEGPPGPMGPQGPAGPPGPAGASLRTATSTSCASNGCPLSCSADEVLVSALCVGATGVRLSDNMQLDREGALTVRCGSTSTSLILSCAKK</sequence>
<feature type="region of interest" description="Disordered" evidence="1">
    <location>
        <begin position="21"/>
        <end position="75"/>
    </location>
</feature>
<evidence type="ECO:0000313" key="4">
    <source>
        <dbReference type="Proteomes" id="UP000248148"/>
    </source>
</evidence>
<keyword evidence="4" id="KW-1185">Reference proteome</keyword>
<reference evidence="3 4" key="1">
    <citation type="submission" date="2018-06" db="EMBL/GenBank/DDBJ databases">
        <title>Genomic Encyclopedia of Archaeal and Bacterial Type Strains, Phase II (KMG-II): from individual species to whole genera.</title>
        <authorList>
            <person name="Goeker M."/>
        </authorList>
    </citation>
    <scope>NUCLEOTIDE SEQUENCE [LARGE SCALE GENOMIC DNA]</scope>
    <source>
        <strain evidence="3 4">JCM 11668</strain>
    </source>
</reference>